<evidence type="ECO:0000256" key="10">
    <source>
        <dbReference type="ARBA" id="ARBA00023136"/>
    </source>
</evidence>
<evidence type="ECO:0000256" key="9">
    <source>
        <dbReference type="ARBA" id="ARBA00023065"/>
    </source>
</evidence>
<feature type="transmembrane region" description="Helical" evidence="13">
    <location>
        <begin position="87"/>
        <end position="104"/>
    </location>
</feature>
<keyword evidence="15" id="KW-1185">Reference proteome</keyword>
<evidence type="ECO:0000256" key="5">
    <source>
        <dbReference type="ARBA" id="ARBA00022692"/>
    </source>
</evidence>
<feature type="transmembrane region" description="Helical" evidence="13">
    <location>
        <begin position="116"/>
        <end position="138"/>
    </location>
</feature>
<keyword evidence="5 13" id="KW-0812">Transmembrane</keyword>
<evidence type="ECO:0000256" key="11">
    <source>
        <dbReference type="ARBA" id="ARBA00023303"/>
    </source>
</evidence>
<comment type="catalytic activity">
    <reaction evidence="12">
        <text>K(+)(in) = K(+)(out)</text>
        <dbReference type="Rhea" id="RHEA:29463"/>
        <dbReference type="ChEBI" id="CHEBI:29103"/>
    </reaction>
</comment>
<dbReference type="PANTHER" id="PTHR31462">
    <property type="entry name" value="ENDOSOMAL/LYSOSOMAL POTASSIUM CHANNEL TMEM175"/>
    <property type="match status" value="1"/>
</dbReference>
<dbReference type="InterPro" id="IPR010617">
    <property type="entry name" value="TMEM175-like"/>
</dbReference>
<dbReference type="PANTHER" id="PTHR31462:SF5">
    <property type="entry name" value="ENDOSOMAL_LYSOSOMAL PROTON CHANNEL TMEM175"/>
    <property type="match status" value="1"/>
</dbReference>
<evidence type="ECO:0000256" key="1">
    <source>
        <dbReference type="ARBA" id="ARBA00004141"/>
    </source>
</evidence>
<feature type="transmembrane region" description="Helical" evidence="13">
    <location>
        <begin position="57"/>
        <end position="75"/>
    </location>
</feature>
<organism evidence="14 15">
    <name type="scientific">Streptomyces niveus</name>
    <name type="common">Streptomyces spheroides</name>
    <dbReference type="NCBI Taxonomy" id="193462"/>
    <lineage>
        <taxon>Bacteria</taxon>
        <taxon>Bacillati</taxon>
        <taxon>Actinomycetota</taxon>
        <taxon>Actinomycetes</taxon>
        <taxon>Kitasatosporales</taxon>
        <taxon>Streptomycetaceae</taxon>
        <taxon>Streptomyces</taxon>
    </lineage>
</organism>
<keyword evidence="8 13" id="KW-1133">Transmembrane helix</keyword>
<accession>A0ABZ1ZXF1</accession>
<keyword evidence="6" id="KW-0631">Potassium channel</keyword>
<evidence type="ECO:0000313" key="14">
    <source>
        <dbReference type="EMBL" id="WUX50916.1"/>
    </source>
</evidence>
<gene>
    <name evidence="14" type="ORF">OG442_04815</name>
</gene>
<evidence type="ECO:0000256" key="6">
    <source>
        <dbReference type="ARBA" id="ARBA00022826"/>
    </source>
</evidence>
<name>A0ABZ1ZXF1_STRNV</name>
<evidence type="ECO:0000256" key="13">
    <source>
        <dbReference type="SAM" id="Phobius"/>
    </source>
</evidence>
<protein>
    <submittedName>
        <fullName evidence="14">TMEM175 family protein</fullName>
    </submittedName>
</protein>
<evidence type="ECO:0000256" key="4">
    <source>
        <dbReference type="ARBA" id="ARBA00022538"/>
    </source>
</evidence>
<dbReference type="Pfam" id="PF06736">
    <property type="entry name" value="TMEM175"/>
    <property type="match status" value="1"/>
</dbReference>
<dbReference type="Proteomes" id="UP001432209">
    <property type="component" value="Chromosome"/>
</dbReference>
<evidence type="ECO:0000256" key="2">
    <source>
        <dbReference type="ARBA" id="ARBA00006920"/>
    </source>
</evidence>
<evidence type="ECO:0000256" key="3">
    <source>
        <dbReference type="ARBA" id="ARBA00022448"/>
    </source>
</evidence>
<keyword evidence="9" id="KW-0406">Ion transport</keyword>
<evidence type="ECO:0000313" key="15">
    <source>
        <dbReference type="Proteomes" id="UP001432209"/>
    </source>
</evidence>
<keyword evidence="4" id="KW-0633">Potassium transport</keyword>
<keyword evidence="7" id="KW-0630">Potassium</keyword>
<sequence length="212" mass="23108">MYRPRHPGPTVTPERLLAFGDAVFAIAITLLALDINVPNGLPEGQVSEALRDVLPDVGAFLLSFSVIGLLWLAHHRMFALVGSIDRPLLYLYFALLADVAALPFPTRLVSEYGDTAVATAVYGGVIGLASLLTTGMAYHLLRHPELRKPDVPMARARRTVLEGSIVAVVFATSVPMTLVSPTAAKYWWLLILLRHFPLNRETPDEDDTAPTA</sequence>
<keyword evidence="11" id="KW-0407">Ion channel</keyword>
<evidence type="ECO:0000256" key="8">
    <source>
        <dbReference type="ARBA" id="ARBA00022989"/>
    </source>
</evidence>
<evidence type="ECO:0000256" key="7">
    <source>
        <dbReference type="ARBA" id="ARBA00022958"/>
    </source>
</evidence>
<dbReference type="RefSeq" id="WP_329074566.1">
    <property type="nucleotide sequence ID" value="NZ_CP109495.1"/>
</dbReference>
<reference evidence="14" key="1">
    <citation type="submission" date="2022-10" db="EMBL/GenBank/DDBJ databases">
        <title>The complete genomes of actinobacterial strains from the NBC collection.</title>
        <authorList>
            <person name="Joergensen T.S."/>
            <person name="Alvarez Arevalo M."/>
            <person name="Sterndorff E.B."/>
            <person name="Faurdal D."/>
            <person name="Vuksanovic O."/>
            <person name="Mourched A.-S."/>
            <person name="Charusanti P."/>
            <person name="Shaw S."/>
            <person name="Blin K."/>
            <person name="Weber T."/>
        </authorList>
    </citation>
    <scope>NUCLEOTIDE SEQUENCE</scope>
    <source>
        <strain evidence="14">NBC_01432</strain>
    </source>
</reference>
<evidence type="ECO:0000256" key="12">
    <source>
        <dbReference type="ARBA" id="ARBA00034430"/>
    </source>
</evidence>
<proteinExistence type="inferred from homology"/>
<keyword evidence="10 13" id="KW-0472">Membrane</keyword>
<keyword evidence="3" id="KW-0813">Transport</keyword>
<comment type="subcellular location">
    <subcellularLocation>
        <location evidence="1">Membrane</location>
        <topology evidence="1">Multi-pass membrane protein</topology>
    </subcellularLocation>
</comment>
<feature type="transmembrane region" description="Helical" evidence="13">
    <location>
        <begin position="159"/>
        <end position="179"/>
    </location>
</feature>
<dbReference type="EMBL" id="CP109495">
    <property type="protein sequence ID" value="WUX50916.1"/>
    <property type="molecule type" value="Genomic_DNA"/>
</dbReference>
<feature type="transmembrane region" description="Helical" evidence="13">
    <location>
        <begin position="16"/>
        <end position="37"/>
    </location>
</feature>
<comment type="similarity">
    <text evidence="2">Belongs to the TMEM175 family.</text>
</comment>